<sequence>MEPRRFVMDPGPSDPSVLTRQDKHISNKIWEEGLYTLLHCRRREAVRERSGRLHARFIPYLQRAGFYGIAKLGFIKMDWALITALVERWRQETHTFHLPHGEMTITLQDVEVMLGLPVDGEVLVGSTELNWSGLCLQLLGVSPPPNKLDGSRLNMKWLQDTFAVLPDDANEVTVQQYTRAYILELLGGWGSAVLAWLYRELCRATDPDSCDIAGALILVQLWAWSRFPHISPAIKSIQPIVNAVDDANANANADADADVEVPADATQPLPGGPYGTRWRNAKDIKDVSTHVLEQYRSRTSLGNVIWEPYTDDVLSSLPEYCRIGQEVWRSVTPLICFQIVEWHLPNRALRQFGMQQDIPQPANTDVKLHDCDLRGKVHENWRQRWRHYISIWDHRREHVVTRDKMVGLMAYHDPYMDWYRRITRRFISRRSGCYEMMTLCNMRICEMFHPEQELDPAKFMELAAEAYQLAFNALEASNELHRLDSVERVNTDSDTNTHTTVPPTATRRRRPRAQRPPHPRAQRPSRPSDPSSSMSVPPIQLRDATTVTETTPMSVAHTTTPISVAQTTTPISAAHTTTPISSTNTTTPISVAHTTTPISVAHTTTPISVAHTTTPISAAHHEHTISFLTQTFSPLASFSDVTPSSPTQSVGPSSVPQSVVPTLVTQSGAPASATQLSGPAPALPQPSGPSSATQLEDLVRDIEVGDHGRGRGRGRGTKRPQPDMPVATVLCVQSTGSGREFLKLNPVDWIVYPGDWIKAPKKSVSEDPRKKRLKSKAQRDEAPSLDKSFASSEHSVRFHDDISRRTVVFGKIVDFPYFANHHIHIRELFQAQGWENFLSTRQKQYTTLVKHFYTHFEFIHSKITSYVKGKSISLPHSTLASILGVPRTGVQRYTTNSWVQFEGYDPLESIRQMCGNPNIQELSRPKIADLTLESRLIHHIIAHNILPRSGSYEYTSYLDLFILWCILNKVKLDLAFYIGWHMETCVNKKNGALPYGLQITTILNHFGVDLSGEKETRDVSHKDVYGETTMRQMRYEFKDDTWVKKNAPVMEQVGEEAQMDEAEAEAAGNEEPMQEDQEPPSAPSSSSRVNEDNFQLVLGRLDSLATSMGNIQTSIGNMQTSIDNFSTMVTKRFSTYDEHFATLETSMEEINERLINQGI</sequence>
<proteinExistence type="predicted"/>
<accession>A0A2N9HXR5</accession>
<feature type="compositionally biased region" description="Low complexity" evidence="1">
    <location>
        <begin position="641"/>
        <end position="658"/>
    </location>
</feature>
<organism evidence="4">
    <name type="scientific">Fagus sylvatica</name>
    <name type="common">Beechnut</name>
    <dbReference type="NCBI Taxonomy" id="28930"/>
    <lineage>
        <taxon>Eukaryota</taxon>
        <taxon>Viridiplantae</taxon>
        <taxon>Streptophyta</taxon>
        <taxon>Embryophyta</taxon>
        <taxon>Tracheophyta</taxon>
        <taxon>Spermatophyta</taxon>
        <taxon>Magnoliopsida</taxon>
        <taxon>eudicotyledons</taxon>
        <taxon>Gunneridae</taxon>
        <taxon>Pentapetalae</taxon>
        <taxon>rosids</taxon>
        <taxon>fabids</taxon>
        <taxon>Fagales</taxon>
        <taxon>Fagaceae</taxon>
        <taxon>Fagus</taxon>
    </lineage>
</organism>
<feature type="domain" description="Putative plant transposon protein" evidence="3">
    <location>
        <begin position="832"/>
        <end position="1009"/>
    </location>
</feature>
<dbReference type="PANTHER" id="PTHR46033">
    <property type="entry name" value="PROTEIN MAIN-LIKE 2"/>
    <property type="match status" value="1"/>
</dbReference>
<name>A0A2N9HXR5_FAGSY</name>
<dbReference type="Pfam" id="PF20167">
    <property type="entry name" value="Transposase_32"/>
    <property type="match status" value="1"/>
</dbReference>
<feature type="compositionally biased region" description="Basic and acidic residues" evidence="1">
    <location>
        <begin position="697"/>
        <end position="709"/>
    </location>
</feature>
<evidence type="ECO:0008006" key="5">
    <source>
        <dbReference type="Google" id="ProtNLM"/>
    </source>
</evidence>
<evidence type="ECO:0000259" key="2">
    <source>
        <dbReference type="Pfam" id="PF10536"/>
    </source>
</evidence>
<feature type="region of interest" description="Disordered" evidence="1">
    <location>
        <begin position="486"/>
        <end position="537"/>
    </location>
</feature>
<feature type="domain" description="Aminotransferase-like plant mobile" evidence="2">
    <location>
        <begin position="189"/>
        <end position="420"/>
    </location>
</feature>
<feature type="region of interest" description="Disordered" evidence="1">
    <location>
        <begin position="1057"/>
        <end position="1090"/>
    </location>
</feature>
<reference evidence="4" key="1">
    <citation type="submission" date="2018-02" db="EMBL/GenBank/DDBJ databases">
        <authorList>
            <person name="Cohen D.B."/>
            <person name="Kent A.D."/>
        </authorList>
    </citation>
    <scope>NUCLEOTIDE SEQUENCE</scope>
</reference>
<feature type="region of interest" description="Disordered" evidence="1">
    <location>
        <begin position="761"/>
        <end position="788"/>
    </location>
</feature>
<dbReference type="GO" id="GO:0010073">
    <property type="term" value="P:meristem maintenance"/>
    <property type="evidence" value="ECO:0007669"/>
    <property type="project" value="InterPro"/>
</dbReference>
<feature type="region of interest" description="Disordered" evidence="1">
    <location>
        <begin position="667"/>
        <end position="724"/>
    </location>
</feature>
<feature type="domain" description="Aminotransferase-like plant mobile" evidence="2">
    <location>
        <begin position="65"/>
        <end position="187"/>
    </location>
</feature>
<dbReference type="InterPro" id="IPR019557">
    <property type="entry name" value="AminoTfrase-like_pln_mobile"/>
</dbReference>
<dbReference type="InterPro" id="IPR046796">
    <property type="entry name" value="Transposase_32_dom"/>
</dbReference>
<feature type="compositionally biased region" description="Polar residues" evidence="1">
    <location>
        <begin position="667"/>
        <end position="677"/>
    </location>
</feature>
<feature type="region of interest" description="Disordered" evidence="1">
    <location>
        <begin position="639"/>
        <end position="658"/>
    </location>
</feature>
<dbReference type="AlphaFoldDB" id="A0A2N9HXR5"/>
<protein>
    <recommendedName>
        <fullName evidence="5">Aminotransferase-like plant mobile domain-containing protein</fullName>
    </recommendedName>
</protein>
<dbReference type="InterPro" id="IPR044824">
    <property type="entry name" value="MAIN-like"/>
</dbReference>
<evidence type="ECO:0000313" key="4">
    <source>
        <dbReference type="EMBL" id="SPD16459.1"/>
    </source>
</evidence>
<dbReference type="EMBL" id="OIVN01004279">
    <property type="protein sequence ID" value="SPD16459.1"/>
    <property type="molecule type" value="Genomic_DNA"/>
</dbReference>
<dbReference type="Pfam" id="PF10536">
    <property type="entry name" value="PMD"/>
    <property type="match status" value="2"/>
</dbReference>
<evidence type="ECO:0000259" key="3">
    <source>
        <dbReference type="Pfam" id="PF20167"/>
    </source>
</evidence>
<evidence type="ECO:0000256" key="1">
    <source>
        <dbReference type="SAM" id="MobiDB-lite"/>
    </source>
</evidence>
<gene>
    <name evidence="4" type="ORF">FSB_LOCUS44341</name>
</gene>
<dbReference type="PANTHER" id="PTHR46033:SF8">
    <property type="entry name" value="PROTEIN MAINTENANCE OF MERISTEMS-LIKE"/>
    <property type="match status" value="1"/>
</dbReference>
<feature type="compositionally biased region" description="Low complexity" evidence="1">
    <location>
        <begin position="524"/>
        <end position="537"/>
    </location>
</feature>
<feature type="compositionally biased region" description="Basic residues" evidence="1">
    <location>
        <begin position="506"/>
        <end position="523"/>
    </location>
</feature>